<gene>
    <name evidence="1" type="ORF">FPRO05_03205</name>
</gene>
<dbReference type="EMBL" id="PKMI01000028">
    <property type="protein sequence ID" value="RBA14413.1"/>
    <property type="molecule type" value="Genomic_DNA"/>
</dbReference>
<proteinExistence type="predicted"/>
<accession>A0A365N0T9</accession>
<organism evidence="1 2">
    <name type="scientific">Gibberella intermedia</name>
    <name type="common">Bulb rot disease fungus</name>
    <name type="synonym">Fusarium proliferatum</name>
    <dbReference type="NCBI Taxonomy" id="948311"/>
    <lineage>
        <taxon>Eukaryota</taxon>
        <taxon>Fungi</taxon>
        <taxon>Dikarya</taxon>
        <taxon>Ascomycota</taxon>
        <taxon>Pezizomycotina</taxon>
        <taxon>Sordariomycetes</taxon>
        <taxon>Hypocreomycetidae</taxon>
        <taxon>Hypocreales</taxon>
        <taxon>Nectriaceae</taxon>
        <taxon>Fusarium</taxon>
        <taxon>Fusarium fujikuroi species complex</taxon>
    </lineage>
</organism>
<evidence type="ECO:0000313" key="1">
    <source>
        <dbReference type="EMBL" id="RBA14413.1"/>
    </source>
</evidence>
<dbReference type="Proteomes" id="UP000251714">
    <property type="component" value="Unassembled WGS sequence"/>
</dbReference>
<sequence length="141" mass="15489">MLGNDEQEVRPEFLAGLDQVFNAFEHSAVRARWKDEGKGVATLDQGAENVKATCRELRRSLLSSRKIQENEDRIGAIIRAEGPCTMKIKQDTHVVTIAVHGDGHAPTVGEASLPERTITRIRSGVVKIGSHTTVYMVLLGQ</sequence>
<protein>
    <submittedName>
        <fullName evidence="1">Uncharacterized protein</fullName>
    </submittedName>
</protein>
<comment type="caution">
    <text evidence="1">The sequence shown here is derived from an EMBL/GenBank/DDBJ whole genome shotgun (WGS) entry which is preliminary data.</text>
</comment>
<evidence type="ECO:0000313" key="2">
    <source>
        <dbReference type="Proteomes" id="UP000251714"/>
    </source>
</evidence>
<reference evidence="1 2" key="1">
    <citation type="submission" date="2017-12" db="EMBL/GenBank/DDBJ databases">
        <title>Genome sequence of the mycotoxigenic crop pathogen Fusarium proliferatum, strain ITEM 2341 from Date Palm.</title>
        <authorList>
            <person name="Almiman B.F."/>
            <person name="Shittu T.A."/>
            <person name="Muthumeenakshi S."/>
            <person name="Baroncelli R."/>
            <person name="Sreenivasaprasada S."/>
        </authorList>
    </citation>
    <scope>NUCLEOTIDE SEQUENCE [LARGE SCALE GENOMIC DNA]</scope>
    <source>
        <strain evidence="1 2">ITEM 2341</strain>
    </source>
</reference>
<name>A0A365N0T9_GIBIN</name>
<dbReference type="AlphaFoldDB" id="A0A365N0T9"/>